<gene>
    <name evidence="2" type="ORF">AHMF7605_01785</name>
</gene>
<keyword evidence="3" id="KW-1185">Reference proteome</keyword>
<evidence type="ECO:0000313" key="3">
    <source>
        <dbReference type="Proteomes" id="UP000240357"/>
    </source>
</evidence>
<comment type="caution">
    <text evidence="2">The sequence shown here is derived from an EMBL/GenBank/DDBJ whole genome shotgun (WGS) entry which is preliminary data.</text>
</comment>
<evidence type="ECO:0000256" key="1">
    <source>
        <dbReference type="SAM" id="Phobius"/>
    </source>
</evidence>
<accession>A0A2T2Y9Y6</accession>
<organism evidence="2 3">
    <name type="scientific">Adhaeribacter arboris</name>
    <dbReference type="NCBI Taxonomy" id="2072846"/>
    <lineage>
        <taxon>Bacteria</taxon>
        <taxon>Pseudomonadati</taxon>
        <taxon>Bacteroidota</taxon>
        <taxon>Cytophagia</taxon>
        <taxon>Cytophagales</taxon>
        <taxon>Hymenobacteraceae</taxon>
        <taxon>Adhaeribacter</taxon>
    </lineage>
</organism>
<reference evidence="2 3" key="1">
    <citation type="submission" date="2018-03" db="EMBL/GenBank/DDBJ databases">
        <title>Adhaeribacter sp. HMF7605 Genome sequencing and assembly.</title>
        <authorList>
            <person name="Kang H."/>
            <person name="Kang J."/>
            <person name="Cha I."/>
            <person name="Kim H."/>
            <person name="Joh K."/>
        </authorList>
    </citation>
    <scope>NUCLEOTIDE SEQUENCE [LARGE SCALE GENOMIC DNA]</scope>
    <source>
        <strain evidence="2 3">HMF7605</strain>
    </source>
</reference>
<dbReference type="AlphaFoldDB" id="A0A2T2Y9Y6"/>
<protein>
    <submittedName>
        <fullName evidence="2">Uncharacterized protein</fullName>
    </submittedName>
</protein>
<keyword evidence="1" id="KW-1133">Transmembrane helix</keyword>
<keyword evidence="1" id="KW-0472">Membrane</keyword>
<keyword evidence="1" id="KW-0812">Transmembrane</keyword>
<sequence>MRKRATRWLTSFNAFSVLLLINVFNLLIWPFLALIVDLSIPPLKQETGSILIKRIIGNQPNTCWIIQGTLTNQLVRSLT</sequence>
<proteinExistence type="predicted"/>
<dbReference type="Proteomes" id="UP000240357">
    <property type="component" value="Unassembled WGS sequence"/>
</dbReference>
<feature type="transmembrane region" description="Helical" evidence="1">
    <location>
        <begin position="12"/>
        <end position="36"/>
    </location>
</feature>
<dbReference type="EMBL" id="PYFT01000001">
    <property type="protein sequence ID" value="PSR52341.1"/>
    <property type="molecule type" value="Genomic_DNA"/>
</dbReference>
<evidence type="ECO:0000313" key="2">
    <source>
        <dbReference type="EMBL" id="PSR52341.1"/>
    </source>
</evidence>
<name>A0A2T2Y9Y6_9BACT</name>